<organism evidence="5 6">
    <name type="scientific">Kingdonia uniflora</name>
    <dbReference type="NCBI Taxonomy" id="39325"/>
    <lineage>
        <taxon>Eukaryota</taxon>
        <taxon>Viridiplantae</taxon>
        <taxon>Streptophyta</taxon>
        <taxon>Embryophyta</taxon>
        <taxon>Tracheophyta</taxon>
        <taxon>Spermatophyta</taxon>
        <taxon>Magnoliopsida</taxon>
        <taxon>Ranunculales</taxon>
        <taxon>Circaeasteraceae</taxon>
        <taxon>Kingdonia</taxon>
    </lineage>
</organism>
<keyword evidence="1" id="KW-0479">Metal-binding</keyword>
<keyword evidence="4" id="KW-0812">Transmembrane</keyword>
<dbReference type="Proteomes" id="UP000541444">
    <property type="component" value="Unassembled WGS sequence"/>
</dbReference>
<dbReference type="GO" id="GO:0046872">
    <property type="term" value="F:metal ion binding"/>
    <property type="evidence" value="ECO:0007669"/>
    <property type="project" value="UniProtKB-KW"/>
</dbReference>
<keyword evidence="3" id="KW-0460">Magnesium</keyword>
<dbReference type="InterPro" id="IPR008380">
    <property type="entry name" value="HAD-SF_hydro_IG_5-nucl"/>
</dbReference>
<evidence type="ECO:0000313" key="6">
    <source>
        <dbReference type="Proteomes" id="UP000541444"/>
    </source>
</evidence>
<evidence type="ECO:0000256" key="1">
    <source>
        <dbReference type="ARBA" id="ARBA00022723"/>
    </source>
</evidence>
<dbReference type="AlphaFoldDB" id="A0A7J7NFW1"/>
<evidence type="ECO:0000313" key="5">
    <source>
        <dbReference type="EMBL" id="KAF6166075.1"/>
    </source>
</evidence>
<gene>
    <name evidence="5" type="ORF">GIB67_023785</name>
</gene>
<sequence>MSTDGSSTIPFPDVLKASIAKLCLVYRGYLVVVPIGAIAYIPLAVPAVPASVLTVALFVNIPAWRWRSIWVSNGLVADSRGATIGTTAAFLLGRTLLKWTFDWEFMVRGLVLDKKTSLVLKLLKWTLDWEYKVRGLVLDKKTGLILKMERLLA</sequence>
<dbReference type="EMBL" id="JACGCM010000811">
    <property type="protein sequence ID" value="KAF6166075.1"/>
    <property type="molecule type" value="Genomic_DNA"/>
</dbReference>
<keyword evidence="6" id="KW-1185">Reference proteome</keyword>
<evidence type="ECO:0000256" key="2">
    <source>
        <dbReference type="ARBA" id="ARBA00022801"/>
    </source>
</evidence>
<keyword evidence="4" id="KW-1133">Transmembrane helix</keyword>
<dbReference type="GO" id="GO:0008253">
    <property type="term" value="F:5'-nucleotidase activity"/>
    <property type="evidence" value="ECO:0007669"/>
    <property type="project" value="TreeGrafter"/>
</dbReference>
<comment type="caution">
    <text evidence="5">The sequence shown here is derived from an EMBL/GenBank/DDBJ whole genome shotgun (WGS) entry which is preliminary data.</text>
</comment>
<accession>A0A7J7NFW1</accession>
<proteinExistence type="predicted"/>
<dbReference type="OrthoDB" id="166803at2759"/>
<evidence type="ECO:0000256" key="4">
    <source>
        <dbReference type="SAM" id="Phobius"/>
    </source>
</evidence>
<dbReference type="PANTHER" id="PTHR12103:SF15">
    <property type="entry name" value="CYTOSOLIC PURINE 5'-NUCLEOTIDASE"/>
    <property type="match status" value="1"/>
</dbReference>
<reference evidence="5 6" key="1">
    <citation type="journal article" date="2020" name="IScience">
        <title>Genome Sequencing of the Endangered Kingdonia uniflora (Circaeasteraceae, Ranunculales) Reveals Potential Mechanisms of Evolutionary Specialization.</title>
        <authorList>
            <person name="Sun Y."/>
            <person name="Deng T."/>
            <person name="Zhang A."/>
            <person name="Moore M.J."/>
            <person name="Landis J.B."/>
            <person name="Lin N."/>
            <person name="Zhang H."/>
            <person name="Zhang X."/>
            <person name="Huang J."/>
            <person name="Zhang X."/>
            <person name="Sun H."/>
            <person name="Wang H."/>
        </authorList>
    </citation>
    <scope>NUCLEOTIDE SEQUENCE [LARGE SCALE GENOMIC DNA]</scope>
    <source>
        <strain evidence="5">TB1705</strain>
        <tissue evidence="5">Leaf</tissue>
    </source>
</reference>
<feature type="transmembrane region" description="Helical" evidence="4">
    <location>
        <begin position="37"/>
        <end position="59"/>
    </location>
</feature>
<keyword evidence="2" id="KW-0378">Hydrolase</keyword>
<protein>
    <submittedName>
        <fullName evidence="5">Uncharacterized protein</fullName>
    </submittedName>
</protein>
<evidence type="ECO:0000256" key="3">
    <source>
        <dbReference type="ARBA" id="ARBA00022842"/>
    </source>
</evidence>
<keyword evidence="4" id="KW-0472">Membrane</keyword>
<dbReference type="PANTHER" id="PTHR12103">
    <property type="entry name" value="5'-NUCLEOTIDASE DOMAIN-CONTAINING"/>
    <property type="match status" value="1"/>
</dbReference>
<name>A0A7J7NFW1_9MAGN</name>